<feature type="repeat" description="TPR" evidence="8">
    <location>
        <begin position="667"/>
        <end position="700"/>
    </location>
</feature>
<dbReference type="EC" id="2.4.1.255" evidence="3"/>
<dbReference type="Pfam" id="PF13181">
    <property type="entry name" value="TPR_8"/>
    <property type="match status" value="2"/>
</dbReference>
<comment type="similarity">
    <text evidence="2">Belongs to the glycosyltransferase 41 family. O-GlcNAc transferase subfamily.</text>
</comment>
<dbReference type="InterPro" id="IPR051939">
    <property type="entry name" value="Glycosyltr_41/O-GlcNAc_trsf"/>
</dbReference>
<proteinExistence type="inferred from homology"/>
<accession>A0A0C4YHV3</accession>
<protein>
    <recommendedName>
        <fullName evidence="3">protein O-GlcNAc transferase</fullName>
        <ecNumber evidence="3">2.4.1.255</ecNumber>
    </recommendedName>
</protein>
<evidence type="ECO:0000256" key="3">
    <source>
        <dbReference type="ARBA" id="ARBA00011970"/>
    </source>
</evidence>
<dbReference type="SUPFAM" id="SSF48452">
    <property type="entry name" value="TPR-like"/>
    <property type="match status" value="1"/>
</dbReference>
<comment type="pathway">
    <text evidence="1">Protein modification; protein glycosylation.</text>
</comment>
<evidence type="ECO:0000256" key="1">
    <source>
        <dbReference type="ARBA" id="ARBA00004922"/>
    </source>
</evidence>
<evidence type="ECO:0000313" key="11">
    <source>
        <dbReference type="Proteomes" id="UP000031843"/>
    </source>
</evidence>
<evidence type="ECO:0000256" key="4">
    <source>
        <dbReference type="ARBA" id="ARBA00022676"/>
    </source>
</evidence>
<dbReference type="Proteomes" id="UP000031843">
    <property type="component" value="Chromosome secondary"/>
</dbReference>
<dbReference type="STRING" id="68895.RR42_s0582"/>
<dbReference type="InterPro" id="IPR011990">
    <property type="entry name" value="TPR-like_helical_dom_sf"/>
</dbReference>
<dbReference type="AlphaFoldDB" id="A0A0C4YHV3"/>
<name>A0A0C4YHV3_9BURK</name>
<evidence type="ECO:0000256" key="2">
    <source>
        <dbReference type="ARBA" id="ARBA00005386"/>
    </source>
</evidence>
<keyword evidence="6" id="KW-0677">Repeat</keyword>
<sequence>MLPCNGLPAWQIHPYHMKNFAFNAKADQHNKKAEASHFSGHFEEAIVHAEKARKLAPHMAKPYYWAAFSSLELHRLDDAYRFAQEGLAAHPGQPEIASMCARILAAMGKLEDARTMLRDCVASHPRCLEGWANYAIVLNKLGMHAEAKQASLKAIEIAPDHPAILANYANDLKNTGFAEDAIRVLQRAAAIAPTNKNIRSNLLFMLLFGEKTGAQDLLTEASRYAQMLARERLPKLAVQPRPRSDRIRIGILSNDLYRHACAYFLIPLIANLDRARFEVVALGLHAYHDNVTHKISIYCDRFVNLANKPDGEVVKLIREENIDVLIDLGGYTGTSPLHYMVHGLAPVQLTWLGYPGSTGMPAIQHRVTDWIGDPAGAEPNYTENLLRAPGPFAVYHPLVGNPLTVYQAEYQVRETPALRNGFITFGSCNNIGKLTDRTLRMWSAVLTRCPGSRLLVEAAGLDTDEVKVPLLERMQQAGIDTERVACILREGKNQYLTYHDIDIALDTSPVTGGTTTCDTLWMGVPVVSLAGPAFHTRVSAPFLHAVGLGGLVCETEEAYVEMAAQLAADVEQLNALRLSLRHRFEKSAIADVAGFTRWFEDQAAQLISQHRDVSHLKPRTQDGVFCNGAWHSMEELVLTIGLLLQEGRHIELNSLLENMSAKWSKHWLIAFALGEMAQREGRYDRALELLMEAVNLRPYHLPLYRLLSVRMREGGHDTSPVADILQQQFGLDLALIDSQGKPSTYEILGIQVLEEAA</sequence>
<keyword evidence="4" id="KW-0328">Glycosyltransferase</keyword>
<evidence type="ECO:0000256" key="6">
    <source>
        <dbReference type="ARBA" id="ARBA00022737"/>
    </source>
</evidence>
<evidence type="ECO:0000256" key="7">
    <source>
        <dbReference type="ARBA" id="ARBA00022803"/>
    </source>
</evidence>
<dbReference type="EMBL" id="CP010537">
    <property type="protein sequence ID" value="AJG22175.1"/>
    <property type="molecule type" value="Genomic_DNA"/>
</dbReference>
<organism evidence="10 11">
    <name type="scientific">Cupriavidus basilensis</name>
    <dbReference type="NCBI Taxonomy" id="68895"/>
    <lineage>
        <taxon>Bacteria</taxon>
        <taxon>Pseudomonadati</taxon>
        <taxon>Pseudomonadota</taxon>
        <taxon>Betaproteobacteria</taxon>
        <taxon>Burkholderiales</taxon>
        <taxon>Burkholderiaceae</taxon>
        <taxon>Cupriavidus</taxon>
    </lineage>
</organism>
<dbReference type="Pfam" id="PF14559">
    <property type="entry name" value="TPR_19"/>
    <property type="match status" value="1"/>
</dbReference>
<dbReference type="InterPro" id="IPR029489">
    <property type="entry name" value="OGT/SEC/SPY_C"/>
</dbReference>
<dbReference type="Gene3D" id="1.25.40.10">
    <property type="entry name" value="Tetratricopeptide repeat domain"/>
    <property type="match status" value="1"/>
</dbReference>
<dbReference type="PROSITE" id="PS50005">
    <property type="entry name" value="TPR"/>
    <property type="match status" value="1"/>
</dbReference>
<dbReference type="PANTHER" id="PTHR44835">
    <property type="entry name" value="UDP-N-ACETYLGLUCOSAMINE--PEPTIDE N-ACETYLGLUCOSAMINYLTRANSFERASE SPINDLY-RELATED"/>
    <property type="match status" value="1"/>
</dbReference>
<evidence type="ECO:0000256" key="5">
    <source>
        <dbReference type="ARBA" id="ARBA00022679"/>
    </source>
</evidence>
<evidence type="ECO:0000259" key="9">
    <source>
        <dbReference type="Pfam" id="PF13844"/>
    </source>
</evidence>
<evidence type="ECO:0000256" key="8">
    <source>
        <dbReference type="PROSITE-ProRule" id="PRU00339"/>
    </source>
</evidence>
<dbReference type="Pfam" id="PF13844">
    <property type="entry name" value="Glyco_transf_41"/>
    <property type="match status" value="2"/>
</dbReference>
<dbReference type="PANTHER" id="PTHR44835:SF1">
    <property type="entry name" value="PROTEIN O-GLCNAC TRANSFERASE"/>
    <property type="match status" value="1"/>
</dbReference>
<dbReference type="Gene3D" id="3.40.50.2000">
    <property type="entry name" value="Glycogen Phosphorylase B"/>
    <property type="match status" value="1"/>
</dbReference>
<keyword evidence="11" id="KW-1185">Reference proteome</keyword>
<dbReference type="GO" id="GO:0097363">
    <property type="term" value="F:protein O-acetylglucosaminyltransferase activity"/>
    <property type="evidence" value="ECO:0007669"/>
    <property type="project" value="UniProtKB-EC"/>
</dbReference>
<dbReference type="SMART" id="SM00028">
    <property type="entry name" value="TPR"/>
    <property type="match status" value="6"/>
</dbReference>
<dbReference type="InterPro" id="IPR019734">
    <property type="entry name" value="TPR_rpt"/>
</dbReference>
<keyword evidence="5" id="KW-0808">Transferase</keyword>
<gene>
    <name evidence="10" type="ORF">RR42_s0582</name>
</gene>
<keyword evidence="7 8" id="KW-0802">TPR repeat</keyword>
<feature type="domain" description="O-GlcNAc transferase C-terminal" evidence="9">
    <location>
        <begin position="413"/>
        <end position="596"/>
    </location>
</feature>
<feature type="domain" description="O-GlcNAc transferase C-terminal" evidence="9">
    <location>
        <begin position="243"/>
        <end position="389"/>
    </location>
</feature>
<evidence type="ECO:0000313" key="10">
    <source>
        <dbReference type="EMBL" id="AJG22175.1"/>
    </source>
</evidence>
<reference evidence="10 11" key="1">
    <citation type="journal article" date="2015" name="Genome Announc.">
        <title>Complete Genome Sequence of Cupriavidus basilensis 4G11, Isolated from the Oak Ridge Field Research Center Site.</title>
        <authorList>
            <person name="Ray J."/>
            <person name="Waters R.J."/>
            <person name="Skerker J.M."/>
            <person name="Kuehl J.V."/>
            <person name="Price M.N."/>
            <person name="Huang J."/>
            <person name="Chakraborty R."/>
            <person name="Arkin A.P."/>
            <person name="Deutschbauer A."/>
        </authorList>
    </citation>
    <scope>NUCLEOTIDE SEQUENCE [LARGE SCALE GENOMIC DNA]</scope>
    <source>
        <strain evidence="10">4G11</strain>
    </source>
</reference>
<dbReference type="KEGG" id="cbw:RR42_s0582"/>
<dbReference type="Gene3D" id="3.40.50.11380">
    <property type="match status" value="1"/>
</dbReference>